<dbReference type="InterPro" id="IPR003870">
    <property type="entry name" value="DUF222"/>
</dbReference>
<protein>
    <submittedName>
        <fullName evidence="2">Unannotated protein</fullName>
    </submittedName>
</protein>
<accession>A0A6J6T8W8</accession>
<feature type="domain" description="DUF222" evidence="1">
    <location>
        <begin position="40"/>
        <end position="359"/>
    </location>
</feature>
<evidence type="ECO:0000259" key="1">
    <source>
        <dbReference type="Pfam" id="PF02720"/>
    </source>
</evidence>
<sequence length="425" mass="45088">MEALGQHVVDRGVAVAGAALAELGEASLLGLDQATVADSLVALSALEAQVAELKHRVVAHAAEVRVEEPTGATTTATWLAHATRTTRRAARRAVHLAEALGRFAVLRGAMAAGWVNLEQATVVVRALEDLPSDLPTWVVAEAERTLVELAAAHDADDLRVLGDRVLALVAPEVGEAHEAAQLAAAEKDAERATKLTLTPDGSGRVHGRFVVPELHAAMLRKMLMALVVHDRPAPAADEPEADCPDGAVLRGEPQRRTTADELGRAFCELLERLDGREAPKVGGTGATVVVTMTLETLQGGLASAVLDTGDRVAAHTARRLACEAGIVPVVLGGKGQVLDQGRKQRFFTTAQVIALGARDGGCTAEGCRTAAWFCHAHHDDPWSTGGRTDLARGRLLCPSHHRRVHDPAYEHRVTGDNRVVFTRRT</sequence>
<name>A0A6J6T8W8_9ZZZZ</name>
<dbReference type="Pfam" id="PF02720">
    <property type="entry name" value="DUF222"/>
    <property type="match status" value="1"/>
</dbReference>
<dbReference type="EMBL" id="CAEZYQ010000010">
    <property type="protein sequence ID" value="CAB4743772.1"/>
    <property type="molecule type" value="Genomic_DNA"/>
</dbReference>
<dbReference type="AlphaFoldDB" id="A0A6J6T8W8"/>
<gene>
    <name evidence="2" type="ORF">UFOPK2761_01514</name>
</gene>
<reference evidence="2" key="1">
    <citation type="submission" date="2020-05" db="EMBL/GenBank/DDBJ databases">
        <authorList>
            <person name="Chiriac C."/>
            <person name="Salcher M."/>
            <person name="Ghai R."/>
            <person name="Kavagutti S V."/>
        </authorList>
    </citation>
    <scope>NUCLEOTIDE SEQUENCE</scope>
</reference>
<dbReference type="InterPro" id="IPR003615">
    <property type="entry name" value="HNH_nuc"/>
</dbReference>
<proteinExistence type="predicted"/>
<dbReference type="CDD" id="cd00085">
    <property type="entry name" value="HNHc"/>
    <property type="match status" value="1"/>
</dbReference>
<organism evidence="2">
    <name type="scientific">freshwater metagenome</name>
    <dbReference type="NCBI Taxonomy" id="449393"/>
    <lineage>
        <taxon>unclassified sequences</taxon>
        <taxon>metagenomes</taxon>
        <taxon>ecological metagenomes</taxon>
    </lineage>
</organism>
<evidence type="ECO:0000313" key="2">
    <source>
        <dbReference type="EMBL" id="CAB4743772.1"/>
    </source>
</evidence>